<evidence type="ECO:0000313" key="5">
    <source>
        <dbReference type="Proteomes" id="UP001589818"/>
    </source>
</evidence>
<evidence type="ECO:0000256" key="1">
    <source>
        <dbReference type="ARBA" id="ARBA00034003"/>
    </source>
</evidence>
<dbReference type="Gene3D" id="3.30.470.30">
    <property type="entry name" value="DNA ligase/mRNA capping enzyme"/>
    <property type="match status" value="1"/>
</dbReference>
<gene>
    <name evidence="4" type="ORF">ACFFJ8_18950</name>
</gene>
<dbReference type="Gene3D" id="2.40.50.140">
    <property type="entry name" value="Nucleic acid-binding proteins"/>
    <property type="match status" value="1"/>
</dbReference>
<dbReference type="RefSeq" id="WP_256555551.1">
    <property type="nucleotide sequence ID" value="NZ_JANHOF010000014.1"/>
</dbReference>
<dbReference type="InterPro" id="IPR012310">
    <property type="entry name" value="DNA_ligase_ATP-dep_cent"/>
</dbReference>
<dbReference type="Pfam" id="PF01068">
    <property type="entry name" value="DNA_ligase_A_M"/>
    <property type="match status" value="1"/>
</dbReference>
<feature type="region of interest" description="Disordered" evidence="2">
    <location>
        <begin position="24"/>
        <end position="55"/>
    </location>
</feature>
<proteinExistence type="predicted"/>
<dbReference type="Gene3D" id="3.30.1490.70">
    <property type="match status" value="1"/>
</dbReference>
<evidence type="ECO:0000256" key="2">
    <source>
        <dbReference type="SAM" id="MobiDB-lite"/>
    </source>
</evidence>
<dbReference type="EMBL" id="JBHLVF010000033">
    <property type="protein sequence ID" value="MFC0393443.1"/>
    <property type="molecule type" value="Genomic_DNA"/>
</dbReference>
<accession>A0ABV6JC01</accession>
<protein>
    <submittedName>
        <fullName evidence="4">DNA ligase</fullName>
    </submittedName>
</protein>
<keyword evidence="4" id="KW-0436">Ligase</keyword>
<evidence type="ECO:0000313" key="4">
    <source>
        <dbReference type="EMBL" id="MFC0393443.1"/>
    </source>
</evidence>
<dbReference type="PANTHER" id="PTHR45997:SF1">
    <property type="entry name" value="DNA LIGASE 4"/>
    <property type="match status" value="1"/>
</dbReference>
<comment type="catalytic activity">
    <reaction evidence="1">
        <text>ATP + (deoxyribonucleotide)n-3'-hydroxyl + 5'-phospho-(deoxyribonucleotide)m = (deoxyribonucleotide)n+m + AMP + diphosphate.</text>
        <dbReference type="EC" id="6.5.1.1"/>
    </reaction>
</comment>
<organism evidence="4 5">
    <name type="scientific">Paenibacillus mendelii</name>
    <dbReference type="NCBI Taxonomy" id="206163"/>
    <lineage>
        <taxon>Bacteria</taxon>
        <taxon>Bacillati</taxon>
        <taxon>Bacillota</taxon>
        <taxon>Bacilli</taxon>
        <taxon>Bacillales</taxon>
        <taxon>Paenibacillaceae</taxon>
        <taxon>Paenibacillus</taxon>
    </lineage>
</organism>
<reference evidence="4 5" key="1">
    <citation type="submission" date="2024-09" db="EMBL/GenBank/DDBJ databases">
        <authorList>
            <person name="Sun Q."/>
            <person name="Mori K."/>
        </authorList>
    </citation>
    <scope>NUCLEOTIDE SEQUENCE [LARGE SCALE GENOMIC DNA]</scope>
    <source>
        <strain evidence="4 5">CCM 4839</strain>
    </source>
</reference>
<dbReference type="Proteomes" id="UP001589818">
    <property type="component" value="Unassembled WGS sequence"/>
</dbReference>
<dbReference type="InterPro" id="IPR012340">
    <property type="entry name" value="NA-bd_OB-fold"/>
</dbReference>
<dbReference type="PANTHER" id="PTHR45997">
    <property type="entry name" value="DNA LIGASE 4"/>
    <property type="match status" value="1"/>
</dbReference>
<name>A0ABV6JC01_9BACL</name>
<keyword evidence="5" id="KW-1185">Reference proteome</keyword>
<feature type="domain" description="ATP-dependent DNA ligase family profile" evidence="3">
    <location>
        <begin position="55"/>
        <end position="248"/>
    </location>
</feature>
<dbReference type="SUPFAM" id="SSF56091">
    <property type="entry name" value="DNA ligase/mRNA capping enzyme, catalytic domain"/>
    <property type="match status" value="1"/>
</dbReference>
<evidence type="ECO:0000259" key="3">
    <source>
        <dbReference type="Pfam" id="PF01068"/>
    </source>
</evidence>
<dbReference type="GO" id="GO:0016874">
    <property type="term" value="F:ligase activity"/>
    <property type="evidence" value="ECO:0007669"/>
    <property type="project" value="UniProtKB-KW"/>
</dbReference>
<comment type="caution">
    <text evidence="4">The sequence shown here is derived from an EMBL/GenBank/DDBJ whole genome shotgun (WGS) entry which is preliminary data.</text>
</comment>
<sequence>MKPSMSREEQQSASNNIGGEGEALAFVDWNGRNPPSAPHSDMPLPAAPMAPISEKSLPKGEDWGFQLKWDGVRILARIGQDGKVELYSRNLLLKNAIYPEITEHLQARAAGLGPCLLDGEVVWWNGVRPNFQQVLKRERSRGAASQAPDIAAGTSGAPPVNGGLVYVLFDLLMDGGTDLRSLSYIERHRKLTAKFPIKDPRLFVTELFHDGEALWRWVEANQWEGVVSKRLSSPYREGKKHQDWYKKKTALLLDVDIVGLKWRNHVIASLIMAYEGAYLGSVSLGLTDALRGVLASTFQPSTADACPFPAVPTDLKKEKVQWLPLSFRCRVTGLELTSAGQLRHPKLVTFLPKEDLP</sequence>
<dbReference type="SUPFAM" id="SSF50249">
    <property type="entry name" value="Nucleic acid-binding proteins"/>
    <property type="match status" value="1"/>
</dbReference>
<dbReference type="CDD" id="cd07906">
    <property type="entry name" value="Adenylation_DNA_ligase_LigD_LigC"/>
    <property type="match status" value="1"/>
</dbReference>
<dbReference type="InterPro" id="IPR029710">
    <property type="entry name" value="LIG4"/>
</dbReference>